<dbReference type="RefSeq" id="WP_071117143.1">
    <property type="nucleotide sequence ID" value="NZ_MKCS01000004.1"/>
</dbReference>
<proteinExistence type="predicted"/>
<protein>
    <submittedName>
        <fullName evidence="1">Uncharacterized protein</fullName>
    </submittedName>
</protein>
<reference evidence="1 2" key="1">
    <citation type="submission" date="2016-09" db="EMBL/GenBank/DDBJ databases">
        <title>Chromobacterium muskegensis sp. nov., an insecticidal bacterium isolated from Sphagnum bogs.</title>
        <authorList>
            <person name="Sparks M.E."/>
            <person name="Blackburn M.B."/>
            <person name="Gundersen-Rindal D.E."/>
            <person name="Mitchell A."/>
            <person name="Farrar R."/>
            <person name="Kuhar D."/>
        </authorList>
    </citation>
    <scope>NUCLEOTIDE SEQUENCE [LARGE SCALE GENOMIC DNA]</scope>
    <source>
        <strain evidence="1 2">37-2</strain>
    </source>
</reference>
<dbReference type="Proteomes" id="UP000180088">
    <property type="component" value="Unassembled WGS sequence"/>
</dbReference>
<evidence type="ECO:0000313" key="1">
    <source>
        <dbReference type="EMBL" id="OHX10493.1"/>
    </source>
</evidence>
<evidence type="ECO:0000313" key="2">
    <source>
        <dbReference type="Proteomes" id="UP000180088"/>
    </source>
</evidence>
<dbReference type="STRING" id="1903179.BI347_22210"/>
<dbReference type="AlphaFoldDB" id="A0A1S1WTF3"/>
<accession>A0A1S1WTF3</accession>
<organism evidence="1 2">
    <name type="scientific">Chromobacterium sphagni</name>
    <dbReference type="NCBI Taxonomy" id="1903179"/>
    <lineage>
        <taxon>Bacteria</taxon>
        <taxon>Pseudomonadati</taxon>
        <taxon>Pseudomonadota</taxon>
        <taxon>Betaproteobacteria</taxon>
        <taxon>Neisseriales</taxon>
        <taxon>Chromobacteriaceae</taxon>
        <taxon>Chromobacterium</taxon>
    </lineage>
</organism>
<comment type="caution">
    <text evidence="1">The sequence shown here is derived from an EMBL/GenBank/DDBJ whole genome shotgun (WGS) entry which is preliminary data.</text>
</comment>
<sequence>MGEVLNALDLVLLEPWARAQPVLHTWYWQSDGRQQLIDDHLRSGFLELGRCDAVSPREAAVLLVED</sequence>
<dbReference type="EMBL" id="MKCS01000004">
    <property type="protein sequence ID" value="OHX10493.1"/>
    <property type="molecule type" value="Genomic_DNA"/>
</dbReference>
<name>A0A1S1WTF3_9NEIS</name>
<gene>
    <name evidence="1" type="ORF">BI347_22210</name>
</gene>